<comment type="caution">
    <text evidence="8">The sequence shown here is derived from an EMBL/GenBank/DDBJ whole genome shotgun (WGS) entry which is preliminary data.</text>
</comment>
<dbReference type="Proteomes" id="UP000052015">
    <property type="component" value="Unassembled WGS sequence"/>
</dbReference>
<dbReference type="PANTHER" id="PTHR31290">
    <property type="entry name" value="UV-DAMAGE ENDONUCLEASE"/>
    <property type="match status" value="1"/>
</dbReference>
<evidence type="ECO:0000259" key="7">
    <source>
        <dbReference type="Pfam" id="PF08349"/>
    </source>
</evidence>
<dbReference type="EMBL" id="LKHP01000026">
    <property type="protein sequence ID" value="KRQ85831.1"/>
    <property type="molecule type" value="Genomic_DNA"/>
</dbReference>
<evidence type="ECO:0000256" key="1">
    <source>
        <dbReference type="ARBA" id="ARBA00022722"/>
    </source>
</evidence>
<dbReference type="Pfam" id="PF08349">
    <property type="entry name" value="DUF1722"/>
    <property type="match status" value="1"/>
</dbReference>
<dbReference type="AlphaFoldDB" id="A0A0R3JQU8"/>
<organism evidence="8 9">
    <name type="scientific">Caloramator mitchellensis</name>
    <dbReference type="NCBI Taxonomy" id="908809"/>
    <lineage>
        <taxon>Bacteria</taxon>
        <taxon>Bacillati</taxon>
        <taxon>Bacillota</taxon>
        <taxon>Clostridia</taxon>
        <taxon>Eubacteriales</taxon>
        <taxon>Clostridiaceae</taxon>
        <taxon>Caloramator</taxon>
    </lineage>
</organism>
<protein>
    <submittedName>
        <fullName evidence="8">UV DNA damage endonuclease</fullName>
        <ecNumber evidence="8">3.-.-.-</ecNumber>
    </submittedName>
</protein>
<dbReference type="Pfam" id="PF03851">
    <property type="entry name" value="UvdE"/>
    <property type="match status" value="1"/>
</dbReference>
<dbReference type="GO" id="GO:0006289">
    <property type="term" value="P:nucleotide-excision repair"/>
    <property type="evidence" value="ECO:0007669"/>
    <property type="project" value="InterPro"/>
</dbReference>
<dbReference type="GO" id="GO:0004519">
    <property type="term" value="F:endonuclease activity"/>
    <property type="evidence" value="ECO:0007669"/>
    <property type="project" value="UniProtKB-KW"/>
</dbReference>
<evidence type="ECO:0000256" key="3">
    <source>
        <dbReference type="ARBA" id="ARBA00022763"/>
    </source>
</evidence>
<keyword evidence="6" id="KW-0234">DNA repair</keyword>
<sequence>MRIGYACIPLGIDYRTNRGMNLKNFTEESFKKVVKDNLKDLKSILNYNIMNRIYMFRISSDIIPFGGHNINAIEWEKLFKNELKEIGEFIKQNNLRVSMHPGQYTVLNSPNEEVLKNSIQDIEYHCKFLDALSIDYSNKIVVHLGGGYNDKLLSMKRFIDNFSLLSDSSKKRLVIENDEKIYNISNVIEVSKHLNIPVVFDYFHHLINPIDMPLEKILENVSLTWKEYDGHMKLHYSEQSPYKKRGSHSEFIEVEKFLNFYNIVKYLNPDIMLEAKDKNISAIKCINILFNNTKHSLYEEWAKYKYLVMEKNYNLYKECSNTVNLSSDITDLYKKIDNALTLTYNDKNFLNTILHVWGYVNEKTTLYEREKFFSLINTKEYKKAKLFLEKLSKKYNIEYLLKSYYFIYDKYK</sequence>
<name>A0A0R3JQU8_CALMK</name>
<evidence type="ECO:0000256" key="2">
    <source>
        <dbReference type="ARBA" id="ARBA00022759"/>
    </source>
</evidence>
<accession>A0A0R3JQU8</accession>
<dbReference type="PATRIC" id="fig|908809.3.peg.2379"/>
<evidence type="ECO:0000313" key="8">
    <source>
        <dbReference type="EMBL" id="KRQ85831.1"/>
    </source>
</evidence>
<dbReference type="SUPFAM" id="SSF51658">
    <property type="entry name" value="Xylose isomerase-like"/>
    <property type="match status" value="1"/>
</dbReference>
<dbReference type="RefSeq" id="WP_057979657.1">
    <property type="nucleotide sequence ID" value="NZ_LKHP01000026.1"/>
</dbReference>
<gene>
    <name evidence="8" type="primary">uvsE</name>
    <name evidence="8" type="ORF">ABG79_02381</name>
</gene>
<proteinExistence type="predicted"/>
<keyword evidence="1" id="KW-0540">Nuclease</keyword>
<keyword evidence="4" id="KW-0228">DNA excision</keyword>
<dbReference type="EC" id="3.-.-.-" evidence="8"/>
<feature type="domain" description="DUF1722" evidence="7">
    <location>
        <begin position="305"/>
        <end position="406"/>
    </location>
</feature>
<evidence type="ECO:0000313" key="9">
    <source>
        <dbReference type="Proteomes" id="UP000052015"/>
    </source>
</evidence>
<keyword evidence="9" id="KW-1185">Reference proteome</keyword>
<evidence type="ECO:0000256" key="6">
    <source>
        <dbReference type="ARBA" id="ARBA00023204"/>
    </source>
</evidence>
<dbReference type="STRING" id="908809.ABG79_02381"/>
<dbReference type="InterPro" id="IPR036237">
    <property type="entry name" value="Xyl_isomerase-like_sf"/>
</dbReference>
<dbReference type="GO" id="GO:0016787">
    <property type="term" value="F:hydrolase activity"/>
    <property type="evidence" value="ECO:0007669"/>
    <property type="project" value="UniProtKB-KW"/>
</dbReference>
<dbReference type="InterPro" id="IPR013560">
    <property type="entry name" value="DUF1722"/>
</dbReference>
<evidence type="ECO:0000256" key="5">
    <source>
        <dbReference type="ARBA" id="ARBA00022801"/>
    </source>
</evidence>
<keyword evidence="5 8" id="KW-0378">Hydrolase</keyword>
<dbReference type="Gene3D" id="3.20.20.150">
    <property type="entry name" value="Divalent-metal-dependent TIM barrel enzymes"/>
    <property type="match status" value="1"/>
</dbReference>
<dbReference type="InterPro" id="IPR004601">
    <property type="entry name" value="UvdE"/>
</dbReference>
<keyword evidence="2 8" id="KW-0255">Endonuclease</keyword>
<keyword evidence="3" id="KW-0227">DNA damage</keyword>
<reference evidence="8 9" key="1">
    <citation type="submission" date="2015-09" db="EMBL/GenBank/DDBJ databases">
        <title>Draft genome sequence of a Caloramator mitchellensis, a moderate thermophile from the Great Artesian Basin of Australia.</title>
        <authorList>
            <person name="Patel B.K."/>
        </authorList>
    </citation>
    <scope>NUCLEOTIDE SEQUENCE [LARGE SCALE GENOMIC DNA]</scope>
    <source>
        <strain evidence="8 9">VF08</strain>
    </source>
</reference>
<evidence type="ECO:0000256" key="4">
    <source>
        <dbReference type="ARBA" id="ARBA00022769"/>
    </source>
</evidence>
<dbReference type="OrthoDB" id="9782576at2"/>
<dbReference type="GO" id="GO:0009411">
    <property type="term" value="P:response to UV"/>
    <property type="evidence" value="ECO:0007669"/>
    <property type="project" value="InterPro"/>
</dbReference>
<dbReference type="NCBIfam" id="TIGR00629">
    <property type="entry name" value="uvde"/>
    <property type="match status" value="1"/>
</dbReference>
<dbReference type="PANTHER" id="PTHR31290:SF5">
    <property type="entry name" value="UV-DAMAGE ENDONUCLEASE"/>
    <property type="match status" value="1"/>
</dbReference>